<dbReference type="Proteomes" id="UP001637990">
    <property type="component" value="Unassembled WGS sequence"/>
</dbReference>
<dbReference type="PANTHER" id="PTHR43825">
    <property type="entry name" value="PYRUVATE DEHYDROGENASE E1 COMPONENT"/>
    <property type="match status" value="1"/>
</dbReference>
<dbReference type="InterPro" id="IPR055152">
    <property type="entry name" value="Transketolase-like_C_2"/>
</dbReference>
<comment type="caution">
    <text evidence="2">The sequence shown here is derived from an EMBL/GenBank/DDBJ whole genome shotgun (WGS) entry which is preliminary data.</text>
</comment>
<keyword evidence="3" id="KW-1185">Reference proteome</keyword>
<dbReference type="Gene3D" id="3.40.50.920">
    <property type="match status" value="1"/>
</dbReference>
<feature type="domain" description="Transketolase-like C-terminal" evidence="1">
    <location>
        <begin position="30"/>
        <end position="166"/>
    </location>
</feature>
<feature type="non-terminal residue" evidence="2">
    <location>
        <position position="1"/>
    </location>
</feature>
<evidence type="ECO:0000313" key="3">
    <source>
        <dbReference type="Proteomes" id="UP001637990"/>
    </source>
</evidence>
<sequence length="208" mass="23251">VDEYYYITLMNENYAHPGMPDGAAEGIIKGMYLLKDAGKPKKGELRVQLLGSGTILREAIAAAELLDKDFGVTADIWSCPSFNEVRRDGFDAERWNRLHPEAEQRKPYVTQLLEGRQGPAIAATDYVRLFADQIRSFVPMTYTVLGTDGFGRSDTRANLRRFFEVDRYYIAHAAIAALAKDGKMTGKDVARAIKQYKIDPEKANPVGV</sequence>
<dbReference type="RefSeq" id="WP_410049848.1">
    <property type="nucleotide sequence ID" value="NZ_JBJGBS010000166.1"/>
</dbReference>
<gene>
    <name evidence="2" type="ORF">ACI6Q5_20160</name>
</gene>
<evidence type="ECO:0000313" key="2">
    <source>
        <dbReference type="EMBL" id="MFO3707229.1"/>
    </source>
</evidence>
<dbReference type="Pfam" id="PF22613">
    <property type="entry name" value="Transketolase_C_1"/>
    <property type="match status" value="1"/>
</dbReference>
<protein>
    <submittedName>
        <fullName evidence="2">Transketolase-like TK C-terminal-containing protein</fullName>
    </submittedName>
</protein>
<dbReference type="EMBL" id="JBJGBS010000166">
    <property type="protein sequence ID" value="MFO3707229.1"/>
    <property type="molecule type" value="Genomic_DNA"/>
</dbReference>
<reference evidence="2 3" key="1">
    <citation type="submission" date="2024-11" db="EMBL/GenBank/DDBJ databases">
        <title>Genome sequencing of Xanthomonas codiaei.</title>
        <authorList>
            <person name="Studholme D.J."/>
        </authorList>
    </citation>
    <scope>NUCLEOTIDE SEQUENCE [LARGE SCALE GENOMIC DNA]</scope>
    <source>
        <strain evidence="2 3">NCPPB 4350</strain>
    </source>
</reference>
<dbReference type="PANTHER" id="PTHR43825:SF3">
    <property type="entry name" value="PYRUVATE DEHYDROGENASE E1 COMPONENT"/>
    <property type="match status" value="1"/>
</dbReference>
<dbReference type="InterPro" id="IPR051157">
    <property type="entry name" value="PDH/Transketolase"/>
</dbReference>
<dbReference type="SUPFAM" id="SSF52922">
    <property type="entry name" value="TK C-terminal domain-like"/>
    <property type="match status" value="1"/>
</dbReference>
<accession>A0ABW9MSH5</accession>
<evidence type="ECO:0000259" key="1">
    <source>
        <dbReference type="Pfam" id="PF22613"/>
    </source>
</evidence>
<organism evidence="2 3">
    <name type="scientific">Xanthomonas codiaei</name>
    <dbReference type="NCBI Taxonomy" id="56463"/>
    <lineage>
        <taxon>Bacteria</taxon>
        <taxon>Pseudomonadati</taxon>
        <taxon>Pseudomonadota</taxon>
        <taxon>Gammaproteobacteria</taxon>
        <taxon>Lysobacterales</taxon>
        <taxon>Lysobacteraceae</taxon>
        <taxon>Xanthomonas</taxon>
    </lineage>
</organism>
<name>A0ABW9MSH5_9XANT</name>
<dbReference type="InterPro" id="IPR009014">
    <property type="entry name" value="Transketo_C/PFOR_II"/>
</dbReference>
<proteinExistence type="predicted"/>